<dbReference type="EMBL" id="MLCF01000047">
    <property type="protein sequence ID" value="OIV37606.1"/>
    <property type="molecule type" value="Genomic_DNA"/>
</dbReference>
<organism evidence="4 5">
    <name type="scientific">Mangrovactinospora gilvigrisea</name>
    <dbReference type="NCBI Taxonomy" id="1428644"/>
    <lineage>
        <taxon>Bacteria</taxon>
        <taxon>Bacillati</taxon>
        <taxon>Actinomycetota</taxon>
        <taxon>Actinomycetes</taxon>
        <taxon>Kitasatosporales</taxon>
        <taxon>Streptomycetaceae</taxon>
        <taxon>Mangrovactinospora</taxon>
    </lineage>
</organism>
<sequence length="284" mass="29387">MRALPLLPRLATAGCAAALLIPATPAQAMPNARHYGGIPMVGAFFTNSADVGSGRTQCTGSVVHSPTRDLVLTAGHCAGSLNAAHHAVFVPQYRFGTSAAHQPHGVYPVRQAFTDPRYTPNSRGRDSDLDIAFVRVGPAAGHAVEDRTGSLTLTATPAPPIRSVTMVGYPGSAAVNPHHSPVTCTTSAGRLPGFDQLKVVCGGYYGGTSGGPLITGYRGSSRTGSVVGEIGGYNGGGDNRNDHWISYSPMFGQDAFDLYQDAVEGVTPYPPLPYPTPAGIGGGW</sequence>
<gene>
    <name evidence="4" type="ORF">BIV57_10115</name>
</gene>
<evidence type="ECO:0000259" key="3">
    <source>
        <dbReference type="PROSITE" id="PS50240"/>
    </source>
</evidence>
<dbReference type="InterPro" id="IPR018114">
    <property type="entry name" value="TRYPSIN_HIS"/>
</dbReference>
<feature type="signal peptide" evidence="2">
    <location>
        <begin position="1"/>
        <end position="28"/>
    </location>
</feature>
<evidence type="ECO:0000256" key="2">
    <source>
        <dbReference type="SAM" id="SignalP"/>
    </source>
</evidence>
<dbReference type="Gene3D" id="2.40.10.10">
    <property type="entry name" value="Trypsin-like serine proteases"/>
    <property type="match status" value="2"/>
</dbReference>
<accession>A0A1J7BG29</accession>
<evidence type="ECO:0000313" key="5">
    <source>
        <dbReference type="Proteomes" id="UP000243342"/>
    </source>
</evidence>
<dbReference type="PANTHER" id="PTHR15462">
    <property type="entry name" value="SERINE PROTEASE"/>
    <property type="match status" value="1"/>
</dbReference>
<dbReference type="PROSITE" id="PS00134">
    <property type="entry name" value="TRYPSIN_HIS"/>
    <property type="match status" value="1"/>
</dbReference>
<protein>
    <recommendedName>
        <fullName evidence="3">Peptidase S1 domain-containing protein</fullName>
    </recommendedName>
</protein>
<dbReference type="Proteomes" id="UP000243342">
    <property type="component" value="Unassembled WGS sequence"/>
</dbReference>
<proteinExistence type="predicted"/>
<feature type="chain" id="PRO_5009643253" description="Peptidase S1 domain-containing protein" evidence="2">
    <location>
        <begin position="29"/>
        <end position="284"/>
    </location>
</feature>
<dbReference type="InterPro" id="IPR009003">
    <property type="entry name" value="Peptidase_S1_PA"/>
</dbReference>
<keyword evidence="1 2" id="KW-0732">Signal</keyword>
<dbReference type="InterPro" id="IPR001254">
    <property type="entry name" value="Trypsin_dom"/>
</dbReference>
<dbReference type="STRING" id="1428644.BIV57_10115"/>
<name>A0A1J7BG29_9ACTN</name>
<feature type="domain" description="Peptidase S1" evidence="3">
    <location>
        <begin position="20"/>
        <end position="268"/>
    </location>
</feature>
<dbReference type="AlphaFoldDB" id="A0A1J7BG29"/>
<dbReference type="PROSITE" id="PS50240">
    <property type="entry name" value="TRYPSIN_DOM"/>
    <property type="match status" value="1"/>
</dbReference>
<dbReference type="PANTHER" id="PTHR15462:SF8">
    <property type="entry name" value="SERINE PROTEASE"/>
    <property type="match status" value="1"/>
</dbReference>
<dbReference type="Pfam" id="PF00089">
    <property type="entry name" value="Trypsin"/>
    <property type="match status" value="1"/>
</dbReference>
<dbReference type="InterPro" id="IPR050966">
    <property type="entry name" value="Glutamyl_endopeptidase"/>
</dbReference>
<dbReference type="GO" id="GO:0004252">
    <property type="term" value="F:serine-type endopeptidase activity"/>
    <property type="evidence" value="ECO:0007669"/>
    <property type="project" value="InterPro"/>
</dbReference>
<reference evidence="4 5" key="1">
    <citation type="submission" date="2016-10" db="EMBL/GenBank/DDBJ databases">
        <title>Genome sequence of Streptomyces gilvigriseus MUSC 26.</title>
        <authorList>
            <person name="Lee L.-H."/>
            <person name="Ser H.-L."/>
        </authorList>
    </citation>
    <scope>NUCLEOTIDE SEQUENCE [LARGE SCALE GENOMIC DNA]</scope>
    <source>
        <strain evidence="4 5">MUSC 26</strain>
    </source>
</reference>
<comment type="caution">
    <text evidence="4">The sequence shown here is derived from an EMBL/GenBank/DDBJ whole genome shotgun (WGS) entry which is preliminary data.</text>
</comment>
<keyword evidence="5" id="KW-1185">Reference proteome</keyword>
<dbReference type="SUPFAM" id="SSF50494">
    <property type="entry name" value="Trypsin-like serine proteases"/>
    <property type="match status" value="1"/>
</dbReference>
<evidence type="ECO:0000256" key="1">
    <source>
        <dbReference type="ARBA" id="ARBA00022729"/>
    </source>
</evidence>
<evidence type="ECO:0000313" key="4">
    <source>
        <dbReference type="EMBL" id="OIV37606.1"/>
    </source>
</evidence>
<dbReference type="GO" id="GO:0006508">
    <property type="term" value="P:proteolysis"/>
    <property type="evidence" value="ECO:0007669"/>
    <property type="project" value="InterPro"/>
</dbReference>
<dbReference type="InterPro" id="IPR043504">
    <property type="entry name" value="Peptidase_S1_PA_chymotrypsin"/>
</dbReference>